<feature type="domain" description="BioF2-like acetyltransferase" evidence="1">
    <location>
        <begin position="163"/>
        <end position="302"/>
    </location>
</feature>
<protein>
    <recommendedName>
        <fullName evidence="1">BioF2-like acetyltransferase domain-containing protein</fullName>
    </recommendedName>
</protein>
<dbReference type="EMBL" id="JAGIOF010000001">
    <property type="protein sequence ID" value="MBP2386602.1"/>
    <property type="molecule type" value="Genomic_DNA"/>
</dbReference>
<name>A0ABS4XDP4_9MICC</name>
<gene>
    <name evidence="2" type="ORF">JOF47_002113</name>
</gene>
<dbReference type="InterPro" id="IPR016181">
    <property type="entry name" value="Acyl_CoA_acyltransferase"/>
</dbReference>
<evidence type="ECO:0000313" key="2">
    <source>
        <dbReference type="EMBL" id="MBP2386602.1"/>
    </source>
</evidence>
<reference evidence="2 3" key="1">
    <citation type="submission" date="2021-03" db="EMBL/GenBank/DDBJ databases">
        <title>Sequencing the genomes of 1000 actinobacteria strains.</title>
        <authorList>
            <person name="Klenk H.-P."/>
        </authorList>
    </citation>
    <scope>NUCLEOTIDE SEQUENCE [LARGE SCALE GENOMIC DNA]</scope>
    <source>
        <strain evidence="2 3">DSM 15797</strain>
    </source>
</reference>
<accession>A0ABS4XDP4</accession>
<keyword evidence="3" id="KW-1185">Reference proteome</keyword>
<organism evidence="2 3">
    <name type="scientific">Paeniglutamicibacter kerguelensis</name>
    <dbReference type="NCBI Taxonomy" id="254788"/>
    <lineage>
        <taxon>Bacteria</taxon>
        <taxon>Bacillati</taxon>
        <taxon>Actinomycetota</taxon>
        <taxon>Actinomycetes</taxon>
        <taxon>Micrococcales</taxon>
        <taxon>Micrococcaceae</taxon>
        <taxon>Paeniglutamicibacter</taxon>
    </lineage>
</organism>
<dbReference type="RefSeq" id="WP_209997494.1">
    <property type="nucleotide sequence ID" value="NZ_BAAAJY010000002.1"/>
</dbReference>
<evidence type="ECO:0000259" key="1">
    <source>
        <dbReference type="Pfam" id="PF13480"/>
    </source>
</evidence>
<evidence type="ECO:0000313" key="3">
    <source>
        <dbReference type="Proteomes" id="UP001296993"/>
    </source>
</evidence>
<comment type="caution">
    <text evidence="2">The sequence shown here is derived from an EMBL/GenBank/DDBJ whole genome shotgun (WGS) entry which is preliminary data.</text>
</comment>
<dbReference type="Pfam" id="PF13480">
    <property type="entry name" value="Acetyltransf_6"/>
    <property type="match status" value="1"/>
</dbReference>
<dbReference type="PANTHER" id="PTHR36174:SF1">
    <property type="entry name" value="LIPID II:GLYCINE GLYCYLTRANSFERASE"/>
    <property type="match status" value="1"/>
</dbReference>
<dbReference type="InterPro" id="IPR038740">
    <property type="entry name" value="BioF2-like_GNAT_dom"/>
</dbReference>
<dbReference type="InterPro" id="IPR050644">
    <property type="entry name" value="PG_Glycine_Bridge_Synth"/>
</dbReference>
<dbReference type="PANTHER" id="PTHR36174">
    <property type="entry name" value="LIPID II:GLYCINE GLYCYLTRANSFERASE"/>
    <property type="match status" value="1"/>
</dbReference>
<proteinExistence type="predicted"/>
<dbReference type="Gene3D" id="3.40.630.30">
    <property type="match status" value="1"/>
</dbReference>
<dbReference type="Proteomes" id="UP001296993">
    <property type="component" value="Unassembled WGS sequence"/>
</dbReference>
<sequence length="352" mass="39065">MTVQTAPITHQVVSPVPRDKWRSVLAGDPLALPEHSPEWVDALTDDGRYRDASRLYTFSDGREAILPFVRRRGLAGIGGWLLSYPSGWGMGGLVGAGIDVDVVRAVLGDLREQHWQRVAIRPDPQRWQAWAEALDANVLTIPRRVHIIDLGGGVDSVWHGLSNSARRHVRTAEQQGVHIETGQSGALLKDYYSLFLVSVDRWAEQQHEPRALAHARAKLRDPLSKLQFIGRHLGEGFLVTLAYIDGKPAAGSITLYGRTAHYTRSAMDRELVGRTGAGELVQWTAIKLACERGCTVYNMGESGQSAALAQFKEKFGARPVDYAELRLDRLPWTRADAALRRAVKRVLGFRDV</sequence>
<dbReference type="SUPFAM" id="SSF55729">
    <property type="entry name" value="Acyl-CoA N-acyltransferases (Nat)"/>
    <property type="match status" value="1"/>
</dbReference>